<feature type="compositionally biased region" description="Pro residues" evidence="12">
    <location>
        <begin position="270"/>
        <end position="287"/>
    </location>
</feature>
<dbReference type="SUPFAM" id="SSF81995">
    <property type="entry name" value="beta-sandwich domain of Sec23/24"/>
    <property type="match status" value="1"/>
</dbReference>
<keyword evidence="8" id="KW-0931">ER-Golgi transport</keyword>
<proteinExistence type="inferred from homology"/>
<evidence type="ECO:0000256" key="12">
    <source>
        <dbReference type="SAM" id="MobiDB-lite"/>
    </source>
</evidence>
<dbReference type="InterPro" id="IPR006895">
    <property type="entry name" value="Znf_Sec23_Sec24"/>
</dbReference>
<comment type="caution">
    <text evidence="18">The sequence shown here is derived from an EMBL/GenBank/DDBJ whole genome shotgun (WGS) entry which is preliminary data.</text>
</comment>
<dbReference type="Pfam" id="PF08033">
    <property type="entry name" value="Sec23_BS"/>
    <property type="match status" value="1"/>
</dbReference>
<evidence type="ECO:0000259" key="15">
    <source>
        <dbReference type="Pfam" id="PF04811"/>
    </source>
</evidence>
<dbReference type="SUPFAM" id="SSF81811">
    <property type="entry name" value="Helical domain of Sec23/24"/>
    <property type="match status" value="1"/>
</dbReference>
<dbReference type="InterPro" id="IPR041742">
    <property type="entry name" value="Sec24-like_trunk_dom"/>
</dbReference>
<feature type="compositionally biased region" description="Low complexity" evidence="12">
    <location>
        <begin position="295"/>
        <end position="309"/>
    </location>
</feature>
<evidence type="ECO:0000256" key="3">
    <source>
        <dbReference type="ARBA" id="ARBA00004586"/>
    </source>
</evidence>
<evidence type="ECO:0000313" key="18">
    <source>
        <dbReference type="EMBL" id="KAF0740945.1"/>
    </source>
</evidence>
<feature type="compositionally biased region" description="Pro residues" evidence="12">
    <location>
        <begin position="239"/>
        <end position="263"/>
    </location>
</feature>
<organism evidence="18 19">
    <name type="scientific">Aphanomyces euteiches</name>
    <dbReference type="NCBI Taxonomy" id="100861"/>
    <lineage>
        <taxon>Eukaryota</taxon>
        <taxon>Sar</taxon>
        <taxon>Stramenopiles</taxon>
        <taxon>Oomycota</taxon>
        <taxon>Saprolegniomycetes</taxon>
        <taxon>Saprolegniales</taxon>
        <taxon>Verrucalvaceae</taxon>
        <taxon>Aphanomyces</taxon>
    </lineage>
</organism>
<dbReference type="Gene3D" id="2.30.30.380">
    <property type="entry name" value="Zn-finger domain of Sec23/24"/>
    <property type="match status" value="1"/>
</dbReference>
<feature type="compositionally biased region" description="Low complexity" evidence="12">
    <location>
        <begin position="104"/>
        <end position="114"/>
    </location>
</feature>
<keyword evidence="19" id="KW-1185">Reference proteome</keyword>
<dbReference type="CDD" id="cd01479">
    <property type="entry name" value="Sec24-like"/>
    <property type="match status" value="1"/>
</dbReference>
<dbReference type="Pfam" id="PF00626">
    <property type="entry name" value="Gelsolin"/>
    <property type="match status" value="1"/>
</dbReference>
<dbReference type="Pfam" id="PF04811">
    <property type="entry name" value="Sec23_trunk"/>
    <property type="match status" value="1"/>
</dbReference>
<evidence type="ECO:0000256" key="9">
    <source>
        <dbReference type="ARBA" id="ARBA00022927"/>
    </source>
</evidence>
<evidence type="ECO:0000256" key="1">
    <source>
        <dbReference type="ARBA" id="ARBA00004394"/>
    </source>
</evidence>
<feature type="domain" description="Sec23/Sec24 beta-sandwich" evidence="17">
    <location>
        <begin position="687"/>
        <end position="771"/>
    </location>
</feature>
<dbReference type="PANTHER" id="PTHR13803:SF39">
    <property type="entry name" value="SECRETORY 24AB, ISOFORM A"/>
    <property type="match status" value="1"/>
</dbReference>
<feature type="domain" description="Sec23/Sec24 trunk" evidence="15">
    <location>
        <begin position="446"/>
        <end position="680"/>
    </location>
</feature>
<keyword evidence="10" id="KW-0333">Golgi apparatus</keyword>
<evidence type="ECO:0000256" key="11">
    <source>
        <dbReference type="ARBA" id="ARBA00023136"/>
    </source>
</evidence>
<comment type="similarity">
    <text evidence="4">Belongs to the SEC23/SEC24 family. SEC24 subfamily.</text>
</comment>
<dbReference type="InterPro" id="IPR036465">
    <property type="entry name" value="vWFA_dom_sf"/>
</dbReference>
<name>A0A6G0XKT1_9STRA</name>
<dbReference type="PANTHER" id="PTHR13803">
    <property type="entry name" value="SEC24-RELATED PROTEIN"/>
    <property type="match status" value="1"/>
</dbReference>
<evidence type="ECO:0000259" key="17">
    <source>
        <dbReference type="Pfam" id="PF08033"/>
    </source>
</evidence>
<dbReference type="InterPro" id="IPR012990">
    <property type="entry name" value="Beta-sandwich_Sec23_24"/>
</dbReference>
<feature type="compositionally biased region" description="Low complexity" evidence="12">
    <location>
        <begin position="19"/>
        <end position="33"/>
    </location>
</feature>
<dbReference type="SUPFAM" id="SSF82754">
    <property type="entry name" value="C-terminal, gelsolin-like domain of Sec23/24"/>
    <property type="match status" value="1"/>
</dbReference>
<dbReference type="Gene3D" id="3.40.50.410">
    <property type="entry name" value="von Willebrand factor, type A domain"/>
    <property type="match status" value="1"/>
</dbReference>
<dbReference type="Pfam" id="PF04815">
    <property type="entry name" value="Sec23_helical"/>
    <property type="match status" value="1"/>
</dbReference>
<dbReference type="InterPro" id="IPR036174">
    <property type="entry name" value="Znf_Sec23_Sec24_sf"/>
</dbReference>
<dbReference type="GO" id="GO:0070971">
    <property type="term" value="C:endoplasmic reticulum exit site"/>
    <property type="evidence" value="ECO:0007669"/>
    <property type="project" value="TreeGrafter"/>
</dbReference>
<dbReference type="GO" id="GO:0000149">
    <property type="term" value="F:SNARE binding"/>
    <property type="evidence" value="ECO:0007669"/>
    <property type="project" value="TreeGrafter"/>
</dbReference>
<keyword evidence="9" id="KW-0653">Protein transport</keyword>
<dbReference type="GO" id="GO:0006886">
    <property type="term" value="P:intracellular protein transport"/>
    <property type="evidence" value="ECO:0007669"/>
    <property type="project" value="InterPro"/>
</dbReference>
<evidence type="ECO:0000256" key="4">
    <source>
        <dbReference type="ARBA" id="ARBA00008334"/>
    </source>
</evidence>
<protein>
    <submittedName>
        <fullName evidence="18">Uncharacterized protein</fullName>
    </submittedName>
</protein>
<keyword evidence="5" id="KW-0813">Transport</keyword>
<dbReference type="GO" id="GO:0090110">
    <property type="term" value="P:COPII-coated vesicle cargo loading"/>
    <property type="evidence" value="ECO:0007669"/>
    <property type="project" value="TreeGrafter"/>
</dbReference>
<keyword evidence="7" id="KW-0256">Endoplasmic reticulum</keyword>
<dbReference type="SUPFAM" id="SSF82919">
    <property type="entry name" value="Zn-finger domain of Sec23/24"/>
    <property type="match status" value="1"/>
</dbReference>
<feature type="compositionally biased region" description="Pro residues" evidence="12">
    <location>
        <begin position="218"/>
        <end position="232"/>
    </location>
</feature>
<dbReference type="Gene3D" id="2.60.40.1670">
    <property type="entry name" value="beta-sandwich domain of Sec23/24"/>
    <property type="match status" value="1"/>
</dbReference>
<keyword evidence="6" id="KW-0963">Cytoplasm</keyword>
<dbReference type="InterPro" id="IPR036180">
    <property type="entry name" value="Gelsolin-like_dom_sf"/>
</dbReference>
<keyword evidence="11" id="KW-0472">Membrane</keyword>
<dbReference type="InterPro" id="IPR036175">
    <property type="entry name" value="Sec23/24_helical_dom_sf"/>
</dbReference>
<feature type="compositionally biased region" description="Low complexity" evidence="12">
    <location>
        <begin position="1"/>
        <end position="11"/>
    </location>
</feature>
<feature type="compositionally biased region" description="Pro residues" evidence="12">
    <location>
        <begin position="161"/>
        <end position="173"/>
    </location>
</feature>
<evidence type="ECO:0000256" key="7">
    <source>
        <dbReference type="ARBA" id="ARBA00022824"/>
    </source>
</evidence>
<dbReference type="InterPro" id="IPR029006">
    <property type="entry name" value="ADF-H/Gelsolin-like_dom_sf"/>
</dbReference>
<evidence type="ECO:0000259" key="16">
    <source>
        <dbReference type="Pfam" id="PF04815"/>
    </source>
</evidence>
<feature type="domain" description="Sec23/Sec24 helical" evidence="16">
    <location>
        <begin position="782"/>
        <end position="885"/>
    </location>
</feature>
<dbReference type="InterPro" id="IPR007123">
    <property type="entry name" value="Gelsolin-like_dom"/>
</dbReference>
<dbReference type="GO" id="GO:0000139">
    <property type="term" value="C:Golgi membrane"/>
    <property type="evidence" value="ECO:0007669"/>
    <property type="project" value="UniProtKB-SubCell"/>
</dbReference>
<feature type="domain" description="Zinc finger Sec23/Sec24-type" evidence="14">
    <location>
        <begin position="372"/>
        <end position="409"/>
    </location>
</feature>
<evidence type="ECO:0000256" key="6">
    <source>
        <dbReference type="ARBA" id="ARBA00022490"/>
    </source>
</evidence>
<evidence type="ECO:0000259" key="13">
    <source>
        <dbReference type="Pfam" id="PF00626"/>
    </source>
</evidence>
<evidence type="ECO:0000256" key="10">
    <source>
        <dbReference type="ARBA" id="ARBA00023034"/>
    </source>
</evidence>
<dbReference type="Gene3D" id="3.40.20.10">
    <property type="entry name" value="Severin"/>
    <property type="match status" value="1"/>
</dbReference>
<reference evidence="18 19" key="1">
    <citation type="submission" date="2019-07" db="EMBL/GenBank/DDBJ databases">
        <title>Genomics analysis of Aphanomyces spp. identifies a new class of oomycete effector associated with host adaptation.</title>
        <authorList>
            <person name="Gaulin E."/>
        </authorList>
    </citation>
    <scope>NUCLEOTIDE SEQUENCE [LARGE SCALE GENOMIC DNA]</scope>
    <source>
        <strain evidence="18 19">ATCC 201684</strain>
    </source>
</reference>
<evidence type="ECO:0000313" key="19">
    <source>
        <dbReference type="Proteomes" id="UP000481153"/>
    </source>
</evidence>
<dbReference type="VEuPathDB" id="FungiDB:AeMF1_016198"/>
<evidence type="ECO:0000256" key="5">
    <source>
        <dbReference type="ARBA" id="ARBA00022448"/>
    </source>
</evidence>
<feature type="region of interest" description="Disordered" evidence="12">
    <location>
        <begin position="1"/>
        <end position="309"/>
    </location>
</feature>
<evidence type="ECO:0000256" key="2">
    <source>
        <dbReference type="ARBA" id="ARBA00004496"/>
    </source>
</evidence>
<feature type="compositionally biased region" description="Low complexity" evidence="12">
    <location>
        <begin position="55"/>
        <end position="93"/>
    </location>
</feature>
<gene>
    <name evidence="18" type="ORF">Ae201684_003829</name>
</gene>
<dbReference type="InterPro" id="IPR050550">
    <property type="entry name" value="SEC23_SEC24_subfamily"/>
</dbReference>
<dbReference type="AlphaFoldDB" id="A0A6G0XKT1"/>
<dbReference type="Proteomes" id="UP000481153">
    <property type="component" value="Unassembled WGS sequence"/>
</dbReference>
<dbReference type="InterPro" id="IPR006900">
    <property type="entry name" value="Sec23/24_helical_dom"/>
</dbReference>
<feature type="domain" description="Gelsolin-like" evidence="13">
    <location>
        <begin position="920"/>
        <end position="978"/>
    </location>
</feature>
<dbReference type="GO" id="GO:0008270">
    <property type="term" value="F:zinc ion binding"/>
    <property type="evidence" value="ECO:0007669"/>
    <property type="project" value="InterPro"/>
</dbReference>
<dbReference type="SUPFAM" id="SSF53300">
    <property type="entry name" value="vWA-like"/>
    <property type="match status" value="1"/>
</dbReference>
<evidence type="ECO:0000259" key="14">
    <source>
        <dbReference type="Pfam" id="PF04810"/>
    </source>
</evidence>
<sequence length="1053" mass="112003">MNHQFNQQPPGSQGGGGFRPFNPAQGQQPQQPQGGPPGSGGFPPHNQPPSGGFNPAAQPGGFQPAPRSFGAAPSAQQFAPQGPQSQPGQFGAPRGPPQVGGGIPPQQSGQFGAPRGPPQVGGGQPPLSAPNQFGAPRGPPAVGGPIPQGPPSQSGQFGGPPRGPPQVGGPPAPGAAGLTQQFGRMNVGGPPGAPSGPPAGPPLARGPPMGPPVGNQGPPAPGAPQFQHPPPGAGGFQQGPPPGPGGFQPPPGPAGLQQGPPPGYYQQGPPGQPGPQGYPPQQAPPGGVPSGDFNQAGFAPAGPAQPSGQLSEAVLAAQCDPRYMRLTVNALPHSQEQANKSSLPLGVIVQPLAKPDKGKELDVVNFGASGVIRCKSCRTYINPFVQWVDNGRRWRCNLCGVSNDVAGNYFCHLGPDGLRQDKDERPELRGGSVEIVATAEYMMRPPPPPVFVFVIDVSAQAVASGMVAVAADTIKRELDNLPGAPRTRVGFITFDSAVHFYNLKAGLNSPQMMVVPDINELFIPIPDELLVNLSDSRDVVESLLDMLPRIHQNTRNPDTCLGPAIRAAFRLMTSVGGKMLVFQSSLPTVGQGALKHREDTRLFGTAKEHDLLNPVDTFYRKNAIEFCRQQVSVDTFLFSPQYTDYASIGSMSKFSAGEVFHYPGFNAAKDGEKFSTELAHCLTRENGWEAVLKIRCTKGMRLVNFYGNSFLRGPDLLALPNVHEDASFAIEIEHQDALLTASVICIQAALLYTTSSGERRIRVHTVAIPVTKLFAEVFRSVDVDAMCNLIAKNALEVALKTGLDAARNKLQTVCVDIARAYRTSGAYGQNPNAGYQLQLPESLQLLPLYIMSLMKSPAFRGGTDIGSDERSHVQYTLYNMSVPHSRCFIYPRLFSLLDLPAEAGLPSDNPQAVTAGNDKIVLPPVLNLSVERLNTEGAFLLEDTINLYLWVGRSLNPRFVSSLFGVDSIEGVDCRELQLAPPKDDIGTRVHNIVNALRDDRTTYMKLHVIREGQPVEGKFFWKLVEDRASFAGGQASYAEYLGQINRLSHGGK</sequence>
<dbReference type="Gene3D" id="1.20.120.730">
    <property type="entry name" value="Sec23/Sec24 helical domain"/>
    <property type="match status" value="1"/>
</dbReference>
<evidence type="ECO:0000256" key="8">
    <source>
        <dbReference type="ARBA" id="ARBA00022892"/>
    </source>
</evidence>
<dbReference type="Pfam" id="PF04810">
    <property type="entry name" value="zf-Sec23_Sec24"/>
    <property type="match status" value="1"/>
</dbReference>
<dbReference type="GO" id="GO:0005789">
    <property type="term" value="C:endoplasmic reticulum membrane"/>
    <property type="evidence" value="ECO:0007669"/>
    <property type="project" value="UniProtKB-SubCell"/>
</dbReference>
<feature type="compositionally biased region" description="Pro residues" evidence="12">
    <location>
        <begin position="191"/>
        <end position="211"/>
    </location>
</feature>
<dbReference type="InterPro" id="IPR006896">
    <property type="entry name" value="Sec23/24_trunk_dom"/>
</dbReference>
<accession>A0A6G0XKT1</accession>
<dbReference type="GO" id="GO:0030127">
    <property type="term" value="C:COPII vesicle coat"/>
    <property type="evidence" value="ECO:0007669"/>
    <property type="project" value="InterPro"/>
</dbReference>
<dbReference type="EMBL" id="VJMJ01000042">
    <property type="protein sequence ID" value="KAF0740945.1"/>
    <property type="molecule type" value="Genomic_DNA"/>
</dbReference>
<comment type="subcellular location">
    <subcellularLocation>
        <location evidence="2">Cytoplasm</location>
    </subcellularLocation>
    <subcellularLocation>
        <location evidence="3">Endoplasmic reticulum membrane</location>
    </subcellularLocation>
    <subcellularLocation>
        <location evidence="1">Golgi apparatus membrane</location>
    </subcellularLocation>
</comment>